<dbReference type="GO" id="GO:0003700">
    <property type="term" value="F:DNA-binding transcription factor activity"/>
    <property type="evidence" value="ECO:0007669"/>
    <property type="project" value="TreeGrafter"/>
</dbReference>
<dbReference type="EMBL" id="NIOJ01000009">
    <property type="protein sequence ID" value="PNU00579.1"/>
    <property type="molecule type" value="Genomic_DNA"/>
</dbReference>
<dbReference type="GO" id="GO:0000976">
    <property type="term" value="F:transcription cis-regulatory region binding"/>
    <property type="evidence" value="ECO:0007669"/>
    <property type="project" value="TreeGrafter"/>
</dbReference>
<sequence length="327" mass="36405">MNGGLILATIKDIAKHAGVSPSTVSIVLNGQADVRKISAKTQKKVWAAIRALEYQPNIPARRLRGDSQSKTLVIAVFWASDFRAHMVLRFLRGLQDEILQSNRECEIIIHPYKNNELCNITSLRSMNMYNAAIICNASSKDLEYLESCNFNIPIILYNRHSQKYCTVNVDDVKLGSIPAQVFASRGHRKAAIITSQPVFSGMEVRIESFISTATKHNLEIVDVIYEDNSMPGGFSAAKRLLDLEVKPDCLFCASDAMAIGALRCVHKSGIIIPDDLELISIGNGDMDLEEYATTSLSVVHLPMEKMAETCLRLVFDVLNHRIEPPHY</sequence>
<protein>
    <recommendedName>
        <fullName evidence="4">HTH lacI-type domain-containing protein</fullName>
    </recommendedName>
</protein>
<comment type="caution">
    <text evidence="5">The sequence shown here is derived from an EMBL/GenBank/DDBJ whole genome shotgun (WGS) entry which is preliminary data.</text>
</comment>
<dbReference type="AlphaFoldDB" id="A0A2K2FP72"/>
<dbReference type="SUPFAM" id="SSF47413">
    <property type="entry name" value="lambda repressor-like DNA-binding domains"/>
    <property type="match status" value="1"/>
</dbReference>
<keyword evidence="3" id="KW-0804">Transcription</keyword>
<dbReference type="InterPro" id="IPR000843">
    <property type="entry name" value="HTH_LacI"/>
</dbReference>
<dbReference type="PANTHER" id="PTHR30146:SF109">
    <property type="entry name" value="HTH-TYPE TRANSCRIPTIONAL REGULATOR GALS"/>
    <property type="match status" value="1"/>
</dbReference>
<dbReference type="PRINTS" id="PR00036">
    <property type="entry name" value="HTHLACI"/>
</dbReference>
<dbReference type="InterPro" id="IPR046335">
    <property type="entry name" value="LacI/GalR-like_sensor"/>
</dbReference>
<evidence type="ECO:0000256" key="2">
    <source>
        <dbReference type="ARBA" id="ARBA00023125"/>
    </source>
</evidence>
<dbReference type="PROSITE" id="PS50932">
    <property type="entry name" value="HTH_LACI_2"/>
    <property type="match status" value="1"/>
</dbReference>
<evidence type="ECO:0000313" key="5">
    <source>
        <dbReference type="EMBL" id="PNU00579.1"/>
    </source>
</evidence>
<dbReference type="Proteomes" id="UP000236151">
    <property type="component" value="Unassembled WGS sequence"/>
</dbReference>
<evidence type="ECO:0000259" key="4">
    <source>
        <dbReference type="PROSITE" id="PS50932"/>
    </source>
</evidence>
<dbReference type="Pfam" id="PF00356">
    <property type="entry name" value="LacI"/>
    <property type="match status" value="1"/>
</dbReference>
<gene>
    <name evidence="5" type="ORF">CDQ84_05710</name>
</gene>
<keyword evidence="6" id="KW-1185">Reference proteome</keyword>
<dbReference type="SMART" id="SM00354">
    <property type="entry name" value="HTH_LACI"/>
    <property type="match status" value="1"/>
</dbReference>
<proteinExistence type="predicted"/>
<feature type="domain" description="HTH lacI-type" evidence="4">
    <location>
        <begin position="8"/>
        <end position="65"/>
    </location>
</feature>
<dbReference type="InterPro" id="IPR010982">
    <property type="entry name" value="Lambda_DNA-bd_dom_sf"/>
</dbReference>
<dbReference type="PANTHER" id="PTHR30146">
    <property type="entry name" value="LACI-RELATED TRANSCRIPTIONAL REPRESSOR"/>
    <property type="match status" value="1"/>
</dbReference>
<accession>A0A2K2FP72</accession>
<dbReference type="Pfam" id="PF13377">
    <property type="entry name" value="Peripla_BP_3"/>
    <property type="match status" value="1"/>
</dbReference>
<evidence type="ECO:0000256" key="3">
    <source>
        <dbReference type="ARBA" id="ARBA00023163"/>
    </source>
</evidence>
<dbReference type="SUPFAM" id="SSF53822">
    <property type="entry name" value="Periplasmic binding protein-like I"/>
    <property type="match status" value="1"/>
</dbReference>
<keyword evidence="1" id="KW-0805">Transcription regulation</keyword>
<dbReference type="Gene3D" id="3.40.50.2300">
    <property type="match status" value="2"/>
</dbReference>
<dbReference type="PROSITE" id="PS00356">
    <property type="entry name" value="HTH_LACI_1"/>
    <property type="match status" value="1"/>
</dbReference>
<evidence type="ECO:0000313" key="6">
    <source>
        <dbReference type="Proteomes" id="UP000236151"/>
    </source>
</evidence>
<dbReference type="InterPro" id="IPR028082">
    <property type="entry name" value="Peripla_BP_I"/>
</dbReference>
<dbReference type="CDD" id="cd01392">
    <property type="entry name" value="HTH_LacI"/>
    <property type="match status" value="1"/>
</dbReference>
<evidence type="ECO:0000256" key="1">
    <source>
        <dbReference type="ARBA" id="ARBA00023015"/>
    </source>
</evidence>
<dbReference type="Gene3D" id="1.10.260.40">
    <property type="entry name" value="lambda repressor-like DNA-binding domains"/>
    <property type="match status" value="1"/>
</dbReference>
<keyword evidence="2" id="KW-0238">DNA-binding</keyword>
<reference evidence="5 6" key="1">
    <citation type="submission" date="2017-06" db="EMBL/GenBank/DDBJ databases">
        <title>Investigating the central metabolism of Clostridium thermosuccinogenes.</title>
        <authorList>
            <person name="Koendjbiharie J.G."/>
            <person name="van Kranenburg R."/>
        </authorList>
    </citation>
    <scope>NUCLEOTIDE SEQUENCE [LARGE SCALE GENOMIC DNA]</scope>
    <source>
        <strain evidence="5 6">DSM 5806</strain>
    </source>
</reference>
<organism evidence="5 6">
    <name type="scientific">Clostridium thermosuccinogenes</name>
    <dbReference type="NCBI Taxonomy" id="84032"/>
    <lineage>
        <taxon>Bacteria</taxon>
        <taxon>Bacillati</taxon>
        <taxon>Bacillota</taxon>
        <taxon>Clostridia</taxon>
        <taxon>Eubacteriales</taxon>
        <taxon>Clostridiaceae</taxon>
        <taxon>Clostridium</taxon>
    </lineage>
</organism>
<name>A0A2K2FP72_9CLOT</name>